<protein>
    <submittedName>
        <fullName evidence="1">Uncharacterized protein</fullName>
    </submittedName>
</protein>
<accession>A0A1F4S0K1</accession>
<proteinExistence type="predicted"/>
<evidence type="ECO:0000313" key="1">
    <source>
        <dbReference type="EMBL" id="OGC13961.1"/>
    </source>
</evidence>
<gene>
    <name evidence="1" type="ORF">A2290_04105</name>
</gene>
<dbReference type="Proteomes" id="UP000177905">
    <property type="component" value="Unassembled WGS sequence"/>
</dbReference>
<dbReference type="EMBL" id="MEUA01000046">
    <property type="protein sequence ID" value="OGC13961.1"/>
    <property type="molecule type" value="Genomic_DNA"/>
</dbReference>
<organism evidence="1 2">
    <name type="scientific">candidate division WOR-1 bacterium RIFOXYB2_FULL_36_35</name>
    <dbReference type="NCBI Taxonomy" id="1802578"/>
    <lineage>
        <taxon>Bacteria</taxon>
        <taxon>Bacillati</taxon>
        <taxon>Saganbacteria</taxon>
    </lineage>
</organism>
<evidence type="ECO:0000313" key="2">
    <source>
        <dbReference type="Proteomes" id="UP000177905"/>
    </source>
</evidence>
<name>A0A1F4S0K1_UNCSA</name>
<sequence length="335" mass="37597">MALNAVGDKVSTQWYRGIGSTAGMFRGNESAAIEGAYRRGKGTTSLFLLGKSVNFEYKLAFIRKSDAEFLKVLGERKKLLERQKEEVKTFLFDRRGRTMDSRFHDEIKKNFGEEYSTLVGSMSGIVVTGVVQGIANAVDSQIIEANKIKWHSAMKEIEAGLKDVKWEFPLHMLGRELCHKETASLRDFGFIEINLNEVVAAFRPEIYSDAEEDDRGSAKTTVVNLADVMGGRDCSAMTGFSGSETRLLKLPEKPRRAKDLGTETRIIDAREFRAAQTKRYNQPVPAAQASLPIDTRAETRVLKVPGAARPVFSDFAKMHKGWFWRVRQIFGGKKD</sequence>
<dbReference type="AlphaFoldDB" id="A0A1F4S0K1"/>
<comment type="caution">
    <text evidence="1">The sequence shown here is derived from an EMBL/GenBank/DDBJ whole genome shotgun (WGS) entry which is preliminary data.</text>
</comment>
<reference evidence="1 2" key="1">
    <citation type="journal article" date="2016" name="Nat. Commun.">
        <title>Thousands of microbial genomes shed light on interconnected biogeochemical processes in an aquifer system.</title>
        <authorList>
            <person name="Anantharaman K."/>
            <person name="Brown C.T."/>
            <person name="Hug L.A."/>
            <person name="Sharon I."/>
            <person name="Castelle C.J."/>
            <person name="Probst A.J."/>
            <person name="Thomas B.C."/>
            <person name="Singh A."/>
            <person name="Wilkins M.J."/>
            <person name="Karaoz U."/>
            <person name="Brodie E.L."/>
            <person name="Williams K.H."/>
            <person name="Hubbard S.S."/>
            <person name="Banfield J.F."/>
        </authorList>
    </citation>
    <scope>NUCLEOTIDE SEQUENCE [LARGE SCALE GENOMIC DNA]</scope>
</reference>